<name>A0A517MIM9_9BACT</name>
<gene>
    <name evidence="5" type="primary">nucA</name>
    <name evidence="5" type="ORF">FF011L_35260</name>
</gene>
<dbReference type="SUPFAM" id="SSF54060">
    <property type="entry name" value="His-Me finger endonucleases"/>
    <property type="match status" value="1"/>
</dbReference>
<dbReference type="InterPro" id="IPR020821">
    <property type="entry name" value="ENPP1-3/EXOG-like_nuc-like"/>
</dbReference>
<feature type="domain" description="ENPP1-3/EXOG-like endonuclease/phosphodiesterase" evidence="3">
    <location>
        <begin position="391"/>
        <end position="598"/>
    </location>
</feature>
<dbReference type="RefSeq" id="WP_145352713.1">
    <property type="nucleotide sequence ID" value="NZ_CP036262.1"/>
</dbReference>
<dbReference type="InterPro" id="IPR001604">
    <property type="entry name" value="Endo_G_ENPP1-like_dom"/>
</dbReference>
<dbReference type="KEGG" id="rml:FF011L_35260"/>
<reference evidence="5 6" key="1">
    <citation type="submission" date="2019-02" db="EMBL/GenBank/DDBJ databases">
        <title>Deep-cultivation of Planctomycetes and their phenomic and genomic characterization uncovers novel biology.</title>
        <authorList>
            <person name="Wiegand S."/>
            <person name="Jogler M."/>
            <person name="Boedeker C."/>
            <person name="Pinto D."/>
            <person name="Vollmers J."/>
            <person name="Rivas-Marin E."/>
            <person name="Kohn T."/>
            <person name="Peeters S.H."/>
            <person name="Heuer A."/>
            <person name="Rast P."/>
            <person name="Oberbeckmann S."/>
            <person name="Bunk B."/>
            <person name="Jeske O."/>
            <person name="Meyerdierks A."/>
            <person name="Storesund J.E."/>
            <person name="Kallscheuer N."/>
            <person name="Luecker S."/>
            <person name="Lage O.M."/>
            <person name="Pohl T."/>
            <person name="Merkel B.J."/>
            <person name="Hornburger P."/>
            <person name="Mueller R.-W."/>
            <person name="Bruemmer F."/>
            <person name="Labrenz M."/>
            <person name="Spormann A.M."/>
            <person name="Op den Camp H."/>
            <person name="Overmann J."/>
            <person name="Amann R."/>
            <person name="Jetten M.S.M."/>
            <person name="Mascher T."/>
            <person name="Medema M.H."/>
            <person name="Devos D.P."/>
            <person name="Kaster A.-K."/>
            <person name="Ovreas L."/>
            <person name="Rohde M."/>
            <person name="Galperin M.Y."/>
            <person name="Jogler C."/>
        </authorList>
    </citation>
    <scope>NUCLEOTIDE SEQUENCE [LARGE SCALE GENOMIC DNA]</scope>
    <source>
        <strain evidence="5 6">FF011L</strain>
    </source>
</reference>
<dbReference type="EC" id="3.1.30.-" evidence="5"/>
<dbReference type="GO" id="GO:0016787">
    <property type="term" value="F:hydrolase activity"/>
    <property type="evidence" value="ECO:0007669"/>
    <property type="project" value="UniProtKB-KW"/>
</dbReference>
<evidence type="ECO:0000259" key="4">
    <source>
        <dbReference type="SMART" id="SM00892"/>
    </source>
</evidence>
<dbReference type="OrthoDB" id="9770276at2"/>
<keyword evidence="5" id="KW-0378">Hydrolase</keyword>
<dbReference type="SMART" id="SM00477">
    <property type="entry name" value="NUC"/>
    <property type="match status" value="1"/>
</dbReference>
<dbReference type="Gene3D" id="2.40.10.10">
    <property type="entry name" value="Trypsin-like serine proteases"/>
    <property type="match status" value="2"/>
</dbReference>
<protein>
    <submittedName>
        <fullName evidence="5">Nuclease</fullName>
        <ecNumber evidence="5">3.1.30.-</ecNumber>
    </submittedName>
</protein>
<evidence type="ECO:0000313" key="6">
    <source>
        <dbReference type="Proteomes" id="UP000320672"/>
    </source>
</evidence>
<dbReference type="GO" id="GO:0004519">
    <property type="term" value="F:endonuclease activity"/>
    <property type="evidence" value="ECO:0007669"/>
    <property type="project" value="TreeGrafter"/>
</dbReference>
<proteinExistence type="predicted"/>
<keyword evidence="6" id="KW-1185">Reference proteome</keyword>
<dbReference type="SMART" id="SM00892">
    <property type="entry name" value="Endonuclease_NS"/>
    <property type="match status" value="1"/>
</dbReference>
<dbReference type="InterPro" id="IPR043504">
    <property type="entry name" value="Peptidase_S1_PA_chymotrypsin"/>
</dbReference>
<keyword evidence="2" id="KW-0479">Metal-binding</keyword>
<dbReference type="InterPro" id="IPR044925">
    <property type="entry name" value="His-Me_finger_sf"/>
</dbReference>
<dbReference type="PANTHER" id="PTHR13966:SF5">
    <property type="entry name" value="ENDONUCLEASE G, MITOCHONDRIAL"/>
    <property type="match status" value="1"/>
</dbReference>
<evidence type="ECO:0000259" key="3">
    <source>
        <dbReference type="SMART" id="SM00477"/>
    </source>
</evidence>
<dbReference type="InterPro" id="IPR009003">
    <property type="entry name" value="Peptidase_S1_PA"/>
</dbReference>
<dbReference type="Proteomes" id="UP000320672">
    <property type="component" value="Chromosome"/>
</dbReference>
<evidence type="ECO:0000256" key="1">
    <source>
        <dbReference type="PIRSR" id="PIRSR640255-1"/>
    </source>
</evidence>
<dbReference type="Gene3D" id="3.40.570.10">
    <property type="entry name" value="Extracellular Endonuclease, subunit A"/>
    <property type="match status" value="1"/>
</dbReference>
<organism evidence="5 6">
    <name type="scientific">Roseimaritima multifibrata</name>
    <dbReference type="NCBI Taxonomy" id="1930274"/>
    <lineage>
        <taxon>Bacteria</taxon>
        <taxon>Pseudomonadati</taxon>
        <taxon>Planctomycetota</taxon>
        <taxon>Planctomycetia</taxon>
        <taxon>Pirellulales</taxon>
        <taxon>Pirellulaceae</taxon>
        <taxon>Roseimaritima</taxon>
    </lineage>
</organism>
<dbReference type="AlphaFoldDB" id="A0A517MIM9"/>
<dbReference type="EMBL" id="CP036262">
    <property type="protein sequence ID" value="QDS94745.1"/>
    <property type="molecule type" value="Genomic_DNA"/>
</dbReference>
<dbReference type="SUPFAM" id="SSF50494">
    <property type="entry name" value="Trypsin-like serine proteases"/>
    <property type="match status" value="1"/>
</dbReference>
<feature type="binding site" evidence="2">
    <location>
        <position position="489"/>
    </location>
    <ligand>
        <name>Mg(2+)</name>
        <dbReference type="ChEBI" id="CHEBI:18420"/>
        <note>catalytic</note>
    </ligand>
</feature>
<feature type="active site" description="Proton acceptor" evidence="1">
    <location>
        <position position="453"/>
    </location>
</feature>
<evidence type="ECO:0000313" key="5">
    <source>
        <dbReference type="EMBL" id="QDS94745.1"/>
    </source>
</evidence>
<dbReference type="CDD" id="cd00091">
    <property type="entry name" value="NUC"/>
    <property type="match status" value="1"/>
</dbReference>
<dbReference type="InterPro" id="IPR044929">
    <property type="entry name" value="DNA/RNA_non-sp_Endonuclease_sf"/>
</dbReference>
<sequence length="619" mass="69662">MAKSTDVNRSQIESLLDDSEMMEEIRNAFPASEIPSTKPELSDLRETFGTRNKQVREAAVQEAIVLAFGRPSLLVQNNKYATPESTTWKSRLRNVGRYFNEVIPRVGRVELFHHQDYEWVGTAWVIDDDTLVTNRHVANIFAQKTIGGLIAFRKNPAGISITAAVDFREEHEVVLDETVEIDHVAYISDDNTSSPDVAFMKVKRGSRMPDPIPLASDSAKKGDMVSVIGYPAWDGRRNGVPEMNRIFNDIFNVKRLAPGYITNDLGSRLTHDCSTLGGNSGSPVVNTSGEAVGLHFAGRFLTANHGVDVNVVKRLLRSMGATSVRPGSFDADEMEEARTIDFYKNRKGYEEDFFGPHRDLFVPLPKLTAAQQVEAAKIEGKTRESSYVLDYMHFSSVINGERKISFFTAVNIDGSSLVRPRRRRTNWQIDPRIDRDQQAGNELYRHNRLDRGHLVRRLDPVWGSDDDAEQAENDTFHYTNAAPQHALLNQRDWLNLEDYLLDALGEHKMKCSVFTGPVFADSDREYRGVKIPEAFWKIVALLQDDDTISVTAYLLGQAAFLSDIEFAFGDFKTFRTSVAKVRELTGLEFDSLEKLDPRSENESTEVLEVMHHPAAALGI</sequence>
<dbReference type="GO" id="GO:0003676">
    <property type="term" value="F:nucleic acid binding"/>
    <property type="evidence" value="ECO:0007669"/>
    <property type="project" value="InterPro"/>
</dbReference>
<dbReference type="PANTHER" id="PTHR13966">
    <property type="entry name" value="ENDONUCLEASE RELATED"/>
    <property type="match status" value="1"/>
</dbReference>
<dbReference type="Pfam" id="PF01223">
    <property type="entry name" value="Endonuclease_NS"/>
    <property type="match status" value="1"/>
</dbReference>
<dbReference type="GO" id="GO:0046872">
    <property type="term" value="F:metal ion binding"/>
    <property type="evidence" value="ECO:0007669"/>
    <property type="project" value="UniProtKB-KW"/>
</dbReference>
<feature type="domain" description="DNA/RNA non-specific endonuclease/pyrophosphatase/phosphodiesterase" evidence="4">
    <location>
        <begin position="390"/>
        <end position="596"/>
    </location>
</feature>
<evidence type="ECO:0000256" key="2">
    <source>
        <dbReference type="PIRSR" id="PIRSR640255-2"/>
    </source>
</evidence>
<dbReference type="InterPro" id="IPR040255">
    <property type="entry name" value="Non-specific_endonuclease"/>
</dbReference>
<dbReference type="Pfam" id="PF13365">
    <property type="entry name" value="Trypsin_2"/>
    <property type="match status" value="1"/>
</dbReference>
<accession>A0A517MIM9</accession>